<evidence type="ECO:0000313" key="3">
    <source>
        <dbReference type="Proteomes" id="UP000092445"/>
    </source>
</evidence>
<feature type="transmembrane region" description="Helical" evidence="1">
    <location>
        <begin position="9"/>
        <end position="38"/>
    </location>
</feature>
<sequence length="160" mass="17435">MLLAAVEVVVVAVVAIVEMIATVAVAFVVEVVIVLAVVAVGESAVVMVSAVAVAILLYTFYDRKMTFSQANKSLSTRVFCCVVGKTLINKKPLTNKSSPHDWRKQKKNIRNINGHISNDKSMDLIISLYLDIGDNSSRDSVSASDDGIQSAHFNEYFEQI</sequence>
<keyword evidence="1" id="KW-0812">Transmembrane</keyword>
<feature type="transmembrane region" description="Helical" evidence="1">
    <location>
        <begin position="44"/>
        <end position="61"/>
    </location>
</feature>
<dbReference type="EnsemblMetazoa" id="GPAI030856-RA">
    <property type="protein sequence ID" value="GPAI030856-PA"/>
    <property type="gene ID" value="GPAI030856"/>
</dbReference>
<keyword evidence="1" id="KW-0472">Membrane</keyword>
<accession>A0A1B0A0Q4</accession>
<name>A0A1B0A0Q4_GLOPL</name>
<dbReference type="AlphaFoldDB" id="A0A1B0A0Q4"/>
<keyword evidence="3" id="KW-1185">Reference proteome</keyword>
<dbReference type="VEuPathDB" id="VectorBase:GPAI030856"/>
<keyword evidence="1" id="KW-1133">Transmembrane helix</keyword>
<evidence type="ECO:0000313" key="2">
    <source>
        <dbReference type="EnsemblMetazoa" id="GPAI030856-PA"/>
    </source>
</evidence>
<protein>
    <submittedName>
        <fullName evidence="2">Uncharacterized protein</fullName>
    </submittedName>
</protein>
<proteinExistence type="predicted"/>
<evidence type="ECO:0000256" key="1">
    <source>
        <dbReference type="SAM" id="Phobius"/>
    </source>
</evidence>
<dbReference type="Proteomes" id="UP000092445">
    <property type="component" value="Unassembled WGS sequence"/>
</dbReference>
<reference evidence="3" key="1">
    <citation type="submission" date="2014-03" db="EMBL/GenBank/DDBJ databases">
        <authorList>
            <person name="Aksoy S."/>
            <person name="Warren W."/>
            <person name="Wilson R.K."/>
        </authorList>
    </citation>
    <scope>NUCLEOTIDE SEQUENCE [LARGE SCALE GENOMIC DNA]</scope>
    <source>
        <strain evidence="3">IAEA</strain>
    </source>
</reference>
<organism evidence="2 3">
    <name type="scientific">Glossina pallidipes</name>
    <name type="common">Tsetse fly</name>
    <dbReference type="NCBI Taxonomy" id="7398"/>
    <lineage>
        <taxon>Eukaryota</taxon>
        <taxon>Metazoa</taxon>
        <taxon>Ecdysozoa</taxon>
        <taxon>Arthropoda</taxon>
        <taxon>Hexapoda</taxon>
        <taxon>Insecta</taxon>
        <taxon>Pterygota</taxon>
        <taxon>Neoptera</taxon>
        <taxon>Endopterygota</taxon>
        <taxon>Diptera</taxon>
        <taxon>Brachycera</taxon>
        <taxon>Muscomorpha</taxon>
        <taxon>Hippoboscoidea</taxon>
        <taxon>Glossinidae</taxon>
        <taxon>Glossina</taxon>
    </lineage>
</organism>
<reference evidence="2" key="2">
    <citation type="submission" date="2020-05" db="UniProtKB">
        <authorList>
            <consortium name="EnsemblMetazoa"/>
        </authorList>
    </citation>
    <scope>IDENTIFICATION</scope>
    <source>
        <strain evidence="2">IAEA</strain>
    </source>
</reference>